<keyword evidence="2" id="KW-1185">Reference proteome</keyword>
<accession>A0A6G9YH96</accession>
<gene>
    <name evidence="1" type="ORF">F5544_23305</name>
</gene>
<proteinExistence type="predicted"/>
<evidence type="ECO:0000313" key="2">
    <source>
        <dbReference type="Proteomes" id="UP000503540"/>
    </source>
</evidence>
<dbReference type="Proteomes" id="UP000503540">
    <property type="component" value="Chromosome"/>
</dbReference>
<dbReference type="KEGG" id="nah:F5544_23305"/>
<organism evidence="1 2">
    <name type="scientific">Nocardia arthritidis</name>
    <dbReference type="NCBI Taxonomy" id="228602"/>
    <lineage>
        <taxon>Bacteria</taxon>
        <taxon>Bacillati</taxon>
        <taxon>Actinomycetota</taxon>
        <taxon>Actinomycetes</taxon>
        <taxon>Mycobacteriales</taxon>
        <taxon>Nocardiaceae</taxon>
        <taxon>Nocardia</taxon>
    </lineage>
</organism>
<dbReference type="EMBL" id="CP046172">
    <property type="protein sequence ID" value="QIS12520.1"/>
    <property type="molecule type" value="Genomic_DNA"/>
</dbReference>
<sequence length="162" mass="18539">MTLGYHHYLRWLYRTGRPNLFARIQNHWSARFFAAGIWPRRVAALGISGRRSGRTIWFPVVITEFEGARYIVSMLGDKVNWVRNLTVAHGHAELRHGIREKVCLVPVPPEQRAPILWRYLEVAPGARPHIPVAPNAAPAEFERIAADYPVFRIESEVPGAQR</sequence>
<dbReference type="InterPro" id="IPR012349">
    <property type="entry name" value="Split_barrel_FMN-bd"/>
</dbReference>
<name>A0A6G9YH96_9NOCA</name>
<dbReference type="RefSeq" id="WP_167475194.1">
    <property type="nucleotide sequence ID" value="NZ_CP046172.1"/>
</dbReference>
<reference evidence="1 2" key="1">
    <citation type="journal article" date="2019" name="ACS Chem. Biol.">
        <title>Identification and Mobilization of a Cryptic Antibiotic Biosynthesis Gene Locus from a Human-Pathogenic Nocardia Isolate.</title>
        <authorList>
            <person name="Herisse M."/>
            <person name="Ishida K."/>
            <person name="Porter J.L."/>
            <person name="Howden B."/>
            <person name="Hertweck C."/>
            <person name="Stinear T.P."/>
            <person name="Pidot S.J."/>
        </authorList>
    </citation>
    <scope>NUCLEOTIDE SEQUENCE [LARGE SCALE GENOMIC DNA]</scope>
    <source>
        <strain evidence="1 2">AUSMDU00012717</strain>
    </source>
</reference>
<evidence type="ECO:0000313" key="1">
    <source>
        <dbReference type="EMBL" id="QIS12520.1"/>
    </source>
</evidence>
<protein>
    <submittedName>
        <fullName evidence="1">Nitroreductase family deazaflavin-dependent oxidoreductase</fullName>
    </submittedName>
</protein>
<dbReference type="AlphaFoldDB" id="A0A6G9YH96"/>
<dbReference type="Gene3D" id="2.30.110.10">
    <property type="entry name" value="Electron Transport, Fmn-binding Protein, Chain A"/>
    <property type="match status" value="1"/>
</dbReference>